<dbReference type="PANTHER" id="PTHR47027">
    <property type="entry name" value="REVERSE TRANSCRIPTASE DOMAIN-CONTAINING PROTEIN"/>
    <property type="match status" value="1"/>
</dbReference>
<dbReference type="WBParaSite" id="SSLN_0001729201-mRNA-1">
    <property type="protein sequence ID" value="SSLN_0001729201-mRNA-1"/>
    <property type="gene ID" value="SSLN_0001729201"/>
</dbReference>
<protein>
    <submittedName>
        <fullName evidence="3">Reverse transcriptase domain-containing protein</fullName>
    </submittedName>
</protein>
<accession>A0A183TJK9</accession>
<dbReference type="EMBL" id="UYSU01041363">
    <property type="protein sequence ID" value="VDM03043.1"/>
    <property type="molecule type" value="Genomic_DNA"/>
</dbReference>
<reference evidence="3" key="1">
    <citation type="submission" date="2016-06" db="UniProtKB">
        <authorList>
            <consortium name="WormBaseParasite"/>
        </authorList>
    </citation>
    <scope>IDENTIFICATION</scope>
</reference>
<evidence type="ECO:0000313" key="2">
    <source>
        <dbReference type="Proteomes" id="UP000275846"/>
    </source>
</evidence>
<sequence length="129" mass="14529">MRVSTTTVHDLLFVDDCALHTLTEEDMHRSMDLPAAECANFGLRITSAKTVVMYQPPPSAECNALRINVNGTQLKNLETLLYLGSTLSRNTRIYDEFAQRISKASQGFGRLQNSVWNHRGINLNTKLEM</sequence>
<gene>
    <name evidence="1" type="ORF">SSLN_LOCUS16657</name>
</gene>
<evidence type="ECO:0000313" key="1">
    <source>
        <dbReference type="EMBL" id="VDM03043.1"/>
    </source>
</evidence>
<reference evidence="1 2" key="2">
    <citation type="submission" date="2018-11" db="EMBL/GenBank/DDBJ databases">
        <authorList>
            <consortium name="Pathogen Informatics"/>
        </authorList>
    </citation>
    <scope>NUCLEOTIDE SEQUENCE [LARGE SCALE GENOMIC DNA]</scope>
    <source>
        <strain evidence="1 2">NST_G2</strain>
    </source>
</reference>
<dbReference type="Proteomes" id="UP000275846">
    <property type="component" value="Unassembled WGS sequence"/>
</dbReference>
<dbReference type="PANTHER" id="PTHR47027:SF26">
    <property type="entry name" value="REVERSE TRANSCRIPTASE DOMAIN-CONTAINING PROTEIN"/>
    <property type="match status" value="1"/>
</dbReference>
<keyword evidence="2" id="KW-1185">Reference proteome</keyword>
<name>A0A183TJK9_SCHSO</name>
<dbReference type="AlphaFoldDB" id="A0A183TJK9"/>
<evidence type="ECO:0000313" key="3">
    <source>
        <dbReference type="WBParaSite" id="SSLN_0001729201-mRNA-1"/>
    </source>
</evidence>
<proteinExistence type="predicted"/>
<organism evidence="3">
    <name type="scientific">Schistocephalus solidus</name>
    <name type="common">Tapeworm</name>
    <dbReference type="NCBI Taxonomy" id="70667"/>
    <lineage>
        <taxon>Eukaryota</taxon>
        <taxon>Metazoa</taxon>
        <taxon>Spiralia</taxon>
        <taxon>Lophotrochozoa</taxon>
        <taxon>Platyhelminthes</taxon>
        <taxon>Cestoda</taxon>
        <taxon>Eucestoda</taxon>
        <taxon>Diphyllobothriidea</taxon>
        <taxon>Diphyllobothriidae</taxon>
        <taxon>Schistocephalus</taxon>
    </lineage>
</organism>
<dbReference type="OrthoDB" id="425014at2759"/>